<dbReference type="VEuPathDB" id="ToxoDB:CSUI_006357"/>
<evidence type="ECO:0000256" key="1">
    <source>
        <dbReference type="SAM" id="Coils"/>
    </source>
</evidence>
<evidence type="ECO:0000256" key="2">
    <source>
        <dbReference type="SAM" id="MobiDB-lite"/>
    </source>
</evidence>
<accession>A0A2C6KUS3</accession>
<dbReference type="AlphaFoldDB" id="A0A2C6KUS3"/>
<sequence length="282" mass="32816">MRGRCGSSDCSTRSSSGTASLADVIIPPKDQVTAGWLRSNSVDAPLTHELQKVSYLKYDAREWASRNHKYKQEVVRYGQLARAWQEEVNQLEQNVQDETEELRLLSAQAEQQAREYEELLAIYKQEQRERDEAESLYIAARRRRDKERKLNMELKNEISDLSTQVAATQHEAQRKYAKYLEAWSEKERVIQDRERIEAEKSQVEKATEEGLKKVERLHNVITDTRREFQRGWIDAKEMDITGLLRATKITPGEAEWLSVRTRSVPKGKPPRWTKTRPAKLSS</sequence>
<protein>
    <submittedName>
        <fullName evidence="3">Moesin</fullName>
    </submittedName>
</protein>
<reference evidence="3 4" key="1">
    <citation type="journal article" date="2017" name="Int. J. Parasitol.">
        <title>The genome of the protozoan parasite Cystoisospora suis and a reverse vaccinology approach to identify vaccine candidates.</title>
        <authorList>
            <person name="Palmieri N."/>
            <person name="Shrestha A."/>
            <person name="Ruttkowski B."/>
            <person name="Beck T."/>
            <person name="Vogl C."/>
            <person name="Tomley F."/>
            <person name="Blake D.P."/>
            <person name="Joachim A."/>
        </authorList>
    </citation>
    <scope>NUCLEOTIDE SEQUENCE [LARGE SCALE GENOMIC DNA]</scope>
    <source>
        <strain evidence="3 4">Wien I</strain>
    </source>
</reference>
<dbReference type="GeneID" id="94429731"/>
<feature type="region of interest" description="Disordered" evidence="2">
    <location>
        <begin position="1"/>
        <end position="22"/>
    </location>
</feature>
<feature type="compositionally biased region" description="Basic residues" evidence="2">
    <location>
        <begin position="263"/>
        <end position="282"/>
    </location>
</feature>
<comment type="caution">
    <text evidence="3">The sequence shown here is derived from an EMBL/GenBank/DDBJ whole genome shotgun (WGS) entry which is preliminary data.</text>
</comment>
<feature type="region of interest" description="Disordered" evidence="2">
    <location>
        <begin position="260"/>
        <end position="282"/>
    </location>
</feature>
<feature type="coiled-coil region" evidence="1">
    <location>
        <begin position="74"/>
        <end position="209"/>
    </location>
</feature>
<gene>
    <name evidence="3" type="ORF">CSUI_006357</name>
</gene>
<keyword evidence="4" id="KW-1185">Reference proteome</keyword>
<keyword evidence="1" id="KW-0175">Coiled coil</keyword>
<dbReference type="OrthoDB" id="330312at2759"/>
<evidence type="ECO:0000313" key="4">
    <source>
        <dbReference type="Proteomes" id="UP000221165"/>
    </source>
</evidence>
<dbReference type="RefSeq" id="XP_067921509.1">
    <property type="nucleotide sequence ID" value="XM_068066520.1"/>
</dbReference>
<feature type="compositionally biased region" description="Low complexity" evidence="2">
    <location>
        <begin position="1"/>
        <end position="20"/>
    </location>
</feature>
<evidence type="ECO:0000313" key="3">
    <source>
        <dbReference type="EMBL" id="PHJ19816.1"/>
    </source>
</evidence>
<proteinExistence type="predicted"/>
<name>A0A2C6KUS3_9APIC</name>
<dbReference type="Proteomes" id="UP000221165">
    <property type="component" value="Unassembled WGS sequence"/>
</dbReference>
<dbReference type="EMBL" id="MIGC01003198">
    <property type="protein sequence ID" value="PHJ19816.1"/>
    <property type="molecule type" value="Genomic_DNA"/>
</dbReference>
<organism evidence="3 4">
    <name type="scientific">Cystoisospora suis</name>
    <dbReference type="NCBI Taxonomy" id="483139"/>
    <lineage>
        <taxon>Eukaryota</taxon>
        <taxon>Sar</taxon>
        <taxon>Alveolata</taxon>
        <taxon>Apicomplexa</taxon>
        <taxon>Conoidasida</taxon>
        <taxon>Coccidia</taxon>
        <taxon>Eucoccidiorida</taxon>
        <taxon>Eimeriorina</taxon>
        <taxon>Sarcocystidae</taxon>
        <taxon>Cystoisospora</taxon>
    </lineage>
</organism>